<dbReference type="OrthoDB" id="159695at2"/>
<organism evidence="2 3">
    <name type="scientific">Deinococcus peraridilitoris (strain DSM 19664 / LMG 22246 / CIP 109416 / KR-200)</name>
    <dbReference type="NCBI Taxonomy" id="937777"/>
    <lineage>
        <taxon>Bacteria</taxon>
        <taxon>Thermotogati</taxon>
        <taxon>Deinococcota</taxon>
        <taxon>Deinococci</taxon>
        <taxon>Deinococcales</taxon>
        <taxon>Deinococcaceae</taxon>
        <taxon>Deinococcus</taxon>
    </lineage>
</organism>
<protein>
    <submittedName>
        <fullName evidence="2">Uncharacterized protein</fullName>
    </submittedName>
</protein>
<keyword evidence="3" id="KW-1185">Reference proteome</keyword>
<name>L0A248_DEIPD</name>
<proteinExistence type="predicted"/>
<dbReference type="AlphaFoldDB" id="L0A248"/>
<accession>L0A248</accession>
<feature type="signal peptide" evidence="1">
    <location>
        <begin position="1"/>
        <end position="18"/>
    </location>
</feature>
<dbReference type="KEGG" id="dpd:Deipe_2449"/>
<gene>
    <name evidence="2" type="ordered locus">Deipe_2449</name>
</gene>
<reference evidence="3" key="1">
    <citation type="submission" date="2012-03" db="EMBL/GenBank/DDBJ databases">
        <title>Complete sequence of chromosome of Deinococcus peraridilitoris DSM 19664.</title>
        <authorList>
            <person name="Lucas S."/>
            <person name="Copeland A."/>
            <person name="Lapidus A."/>
            <person name="Glavina del Rio T."/>
            <person name="Dalin E."/>
            <person name="Tice H."/>
            <person name="Bruce D."/>
            <person name="Goodwin L."/>
            <person name="Pitluck S."/>
            <person name="Peters L."/>
            <person name="Mikhailova N."/>
            <person name="Lu M."/>
            <person name="Kyrpides N."/>
            <person name="Mavromatis K."/>
            <person name="Ivanova N."/>
            <person name="Brettin T."/>
            <person name="Detter J.C."/>
            <person name="Han C."/>
            <person name="Larimer F."/>
            <person name="Land M."/>
            <person name="Hauser L."/>
            <person name="Markowitz V."/>
            <person name="Cheng J.-F."/>
            <person name="Hugenholtz P."/>
            <person name="Woyke T."/>
            <person name="Wu D."/>
            <person name="Pukall R."/>
            <person name="Steenblock K."/>
            <person name="Brambilla E."/>
            <person name="Klenk H.-P."/>
            <person name="Eisen J.A."/>
        </authorList>
    </citation>
    <scope>NUCLEOTIDE SEQUENCE [LARGE SCALE GENOMIC DNA]</scope>
    <source>
        <strain evidence="3">DSM 19664 / LMG 22246 / CIP 109416 / KR-200</strain>
    </source>
</reference>
<dbReference type="eggNOG" id="COG5624">
    <property type="taxonomic scope" value="Bacteria"/>
</dbReference>
<dbReference type="RefSeq" id="WP_015236223.1">
    <property type="nucleotide sequence ID" value="NC_019793.1"/>
</dbReference>
<keyword evidence="1" id="KW-0732">Signal</keyword>
<dbReference type="STRING" id="937777.Deipe_2449"/>
<dbReference type="Proteomes" id="UP000010467">
    <property type="component" value="Chromosome"/>
</dbReference>
<dbReference type="PROSITE" id="PS51257">
    <property type="entry name" value="PROKAR_LIPOPROTEIN"/>
    <property type="match status" value="1"/>
</dbReference>
<evidence type="ECO:0000313" key="3">
    <source>
        <dbReference type="Proteomes" id="UP000010467"/>
    </source>
</evidence>
<feature type="chain" id="PRO_5003939520" evidence="1">
    <location>
        <begin position="19"/>
        <end position="430"/>
    </location>
</feature>
<dbReference type="PATRIC" id="fig|937777.3.peg.2453"/>
<evidence type="ECO:0000256" key="1">
    <source>
        <dbReference type="SAM" id="SignalP"/>
    </source>
</evidence>
<sequence length="430" mass="45693">MKAAFRYIGLGLSAMVLAACGSTPSSQNSQNSFSSLTTSSGSFEVTKTAVGYREETTGTDWQLTKTVTPSSLHLARGESGTLTYTLAYAQSQGASEVYGVRGEICVKNISATTTADLKIKDVVQKTFDGAGSWWDYEGVSMYVDTSAKPKLAPGERYCYAYDLPFVPVNEPGKTFRYRNTVQVTSHAHSGAGTLAAPVPFTLPSSTARALTVSTTPPVPEDATLLDTLLCPEGFTCTPSADYNGWGRITGSGSVMYTVHVTNVNADCNMTFNLKNTAVLTPATGASVDADATVTITTPDCTVSSGCTLAQGYWRTHSKYGPAPFNNTWSKIGEDTTFFLSDQSYYQVINTPSAGGNAYYILARQYIAARLNILNGASGTEISTEMSEAEAFFGAHTPSTSLDASTREKVVALATTLAMYNEGEIGPGHCE</sequence>
<evidence type="ECO:0000313" key="2">
    <source>
        <dbReference type="EMBL" id="AFZ67921.1"/>
    </source>
</evidence>
<dbReference type="EMBL" id="CP003382">
    <property type="protein sequence ID" value="AFZ67921.1"/>
    <property type="molecule type" value="Genomic_DNA"/>
</dbReference>
<dbReference type="HOGENOM" id="CLU_711589_0_0_0"/>